<feature type="short sequence motif" description="'HIGH' region" evidence="9">
    <location>
        <begin position="120"/>
        <end position="130"/>
    </location>
</feature>
<dbReference type="CDD" id="cd07956">
    <property type="entry name" value="Anticodon_Ia_Arg"/>
    <property type="match status" value="1"/>
</dbReference>
<organism evidence="13 14">
    <name type="scientific">Clostridium brassicae</name>
    <dbReference type="NCBI Taxonomy" id="2999072"/>
    <lineage>
        <taxon>Bacteria</taxon>
        <taxon>Bacillati</taxon>
        <taxon>Bacillota</taxon>
        <taxon>Clostridia</taxon>
        <taxon>Eubacteriales</taxon>
        <taxon>Clostridiaceae</taxon>
        <taxon>Clostridium</taxon>
    </lineage>
</organism>
<evidence type="ECO:0000313" key="14">
    <source>
        <dbReference type="Proteomes" id="UP001144612"/>
    </source>
</evidence>
<keyword evidence="7 9" id="KW-0030">Aminoacyl-tRNA synthetase</keyword>
<accession>A0ABT4DAG1</accession>
<dbReference type="PANTHER" id="PTHR11956">
    <property type="entry name" value="ARGINYL-TRNA SYNTHETASE"/>
    <property type="match status" value="1"/>
</dbReference>
<evidence type="ECO:0000256" key="7">
    <source>
        <dbReference type="ARBA" id="ARBA00023146"/>
    </source>
</evidence>
<evidence type="ECO:0000259" key="12">
    <source>
        <dbReference type="SMART" id="SM01016"/>
    </source>
</evidence>
<dbReference type="GO" id="GO:0004814">
    <property type="term" value="F:arginine-tRNA ligase activity"/>
    <property type="evidence" value="ECO:0007669"/>
    <property type="project" value="UniProtKB-EC"/>
</dbReference>
<dbReference type="Pfam" id="PF05746">
    <property type="entry name" value="DALR_1"/>
    <property type="match status" value="1"/>
</dbReference>
<dbReference type="CDD" id="cd00671">
    <property type="entry name" value="ArgRS_core"/>
    <property type="match status" value="1"/>
</dbReference>
<keyword evidence="6 9" id="KW-0648">Protein biosynthesis</keyword>
<dbReference type="HAMAP" id="MF_00123">
    <property type="entry name" value="Arg_tRNA_synth"/>
    <property type="match status" value="1"/>
</dbReference>
<evidence type="ECO:0000256" key="6">
    <source>
        <dbReference type="ARBA" id="ARBA00022917"/>
    </source>
</evidence>
<dbReference type="InterPro" id="IPR014729">
    <property type="entry name" value="Rossmann-like_a/b/a_fold"/>
</dbReference>
<comment type="caution">
    <text evidence="13">The sequence shown here is derived from an EMBL/GenBank/DDBJ whole genome shotgun (WGS) entry which is preliminary data.</text>
</comment>
<evidence type="ECO:0000256" key="5">
    <source>
        <dbReference type="ARBA" id="ARBA00022840"/>
    </source>
</evidence>
<comment type="similarity">
    <text evidence="1 9 10">Belongs to the class-I aminoacyl-tRNA synthetase family.</text>
</comment>
<dbReference type="InterPro" id="IPR005148">
    <property type="entry name" value="Arg-tRNA-synth_N"/>
</dbReference>
<dbReference type="Proteomes" id="UP001144612">
    <property type="component" value="Unassembled WGS sequence"/>
</dbReference>
<comment type="subcellular location">
    <subcellularLocation>
        <location evidence="9">Cytoplasm</location>
    </subcellularLocation>
</comment>
<name>A0ABT4DAG1_9CLOT</name>
<dbReference type="Pfam" id="PF00750">
    <property type="entry name" value="tRNA-synt_1d"/>
    <property type="match status" value="1"/>
</dbReference>
<evidence type="ECO:0000256" key="2">
    <source>
        <dbReference type="ARBA" id="ARBA00022490"/>
    </source>
</evidence>
<evidence type="ECO:0000256" key="8">
    <source>
        <dbReference type="ARBA" id="ARBA00049339"/>
    </source>
</evidence>
<dbReference type="InterPro" id="IPR036695">
    <property type="entry name" value="Arg-tRNA-synth_N_sf"/>
</dbReference>
<dbReference type="SMART" id="SM00836">
    <property type="entry name" value="DALR_1"/>
    <property type="match status" value="1"/>
</dbReference>
<dbReference type="PROSITE" id="PS00178">
    <property type="entry name" value="AA_TRNA_LIGASE_I"/>
    <property type="match status" value="1"/>
</dbReference>
<dbReference type="SUPFAM" id="SSF47323">
    <property type="entry name" value="Anticodon-binding domain of a subclass of class I aminoacyl-tRNA synthetases"/>
    <property type="match status" value="1"/>
</dbReference>
<comment type="subunit">
    <text evidence="9">Monomer.</text>
</comment>
<dbReference type="Gene3D" id="1.10.730.10">
    <property type="entry name" value="Isoleucyl-tRNA Synthetase, Domain 1"/>
    <property type="match status" value="1"/>
</dbReference>
<dbReference type="EMBL" id="JAPQFJ010000012">
    <property type="protein sequence ID" value="MCY6959309.1"/>
    <property type="molecule type" value="Genomic_DNA"/>
</dbReference>
<dbReference type="Pfam" id="PF03485">
    <property type="entry name" value="Arg_tRNA_synt_N"/>
    <property type="match status" value="1"/>
</dbReference>
<keyword evidence="4 9" id="KW-0547">Nucleotide-binding</keyword>
<keyword evidence="3 9" id="KW-0436">Ligase</keyword>
<dbReference type="InterPro" id="IPR001412">
    <property type="entry name" value="aa-tRNA-synth_I_CS"/>
</dbReference>
<dbReference type="Gene3D" id="3.40.50.620">
    <property type="entry name" value="HUPs"/>
    <property type="match status" value="1"/>
</dbReference>
<evidence type="ECO:0000256" key="1">
    <source>
        <dbReference type="ARBA" id="ARBA00005594"/>
    </source>
</evidence>
<dbReference type="PANTHER" id="PTHR11956:SF5">
    <property type="entry name" value="ARGININE--TRNA LIGASE, CYTOPLASMIC"/>
    <property type="match status" value="1"/>
</dbReference>
<keyword evidence="14" id="KW-1185">Reference proteome</keyword>
<dbReference type="InterPro" id="IPR009080">
    <property type="entry name" value="tRNAsynth_Ia_anticodon-bd"/>
</dbReference>
<evidence type="ECO:0000256" key="3">
    <source>
        <dbReference type="ARBA" id="ARBA00022598"/>
    </source>
</evidence>
<dbReference type="Gene3D" id="3.30.1360.70">
    <property type="entry name" value="Arginyl tRNA synthetase N-terminal domain"/>
    <property type="match status" value="1"/>
</dbReference>
<feature type="domain" description="Arginyl tRNA synthetase N-terminal" evidence="12">
    <location>
        <begin position="1"/>
        <end position="82"/>
    </location>
</feature>
<keyword evidence="5 9" id="KW-0067">ATP-binding</keyword>
<evidence type="ECO:0000256" key="10">
    <source>
        <dbReference type="RuleBase" id="RU363038"/>
    </source>
</evidence>
<dbReference type="SMART" id="SM01016">
    <property type="entry name" value="Arg_tRNA_synt_N"/>
    <property type="match status" value="1"/>
</dbReference>
<comment type="catalytic activity">
    <reaction evidence="8 9">
        <text>tRNA(Arg) + L-arginine + ATP = L-arginyl-tRNA(Arg) + AMP + diphosphate</text>
        <dbReference type="Rhea" id="RHEA:20301"/>
        <dbReference type="Rhea" id="RHEA-COMP:9658"/>
        <dbReference type="Rhea" id="RHEA-COMP:9673"/>
        <dbReference type="ChEBI" id="CHEBI:30616"/>
        <dbReference type="ChEBI" id="CHEBI:32682"/>
        <dbReference type="ChEBI" id="CHEBI:33019"/>
        <dbReference type="ChEBI" id="CHEBI:78442"/>
        <dbReference type="ChEBI" id="CHEBI:78513"/>
        <dbReference type="ChEBI" id="CHEBI:456215"/>
        <dbReference type="EC" id="6.1.1.19"/>
    </reaction>
</comment>
<proteinExistence type="inferred from homology"/>
<evidence type="ECO:0000259" key="11">
    <source>
        <dbReference type="SMART" id="SM00836"/>
    </source>
</evidence>
<dbReference type="InterPro" id="IPR001278">
    <property type="entry name" value="Arg-tRNA-ligase"/>
</dbReference>
<sequence length="563" mass="64692">MDYKKIIAERLKEHIELELEVIEKFIENPPKPEMGDYAFPCFQLAKTFRKAPNMIAEELVTKLNKEGFEKIETAGPYVNFFMDKGVFAQNTIEKILNEKDKYGSSEVGKGKSVTIDFSSPNIAKPFHVGHLFSTSIGNSLYKMLSFEGYNCIGINHLGDWGTQFGKLISAYKRWVDEDALEKEPIKELLRIYVKFHDEAEKDPSLEDEGRMYFKKLEDGCQEEVELWKRFKDLSLKEFEKVYEVLGVKFDSYAGESFYNDKMDAVIEEIKSKNLLVESNGAQVVMMEEENMPPCIIKKADGATIYATRDLAAAFYRKNNYDFYKSIYVVGSDQSLHFKQVFKVIEKMGYDWANDCKHVAFGLVRFADRKLSTRKGQVIFLEELLNEAVAKTKEVIEEKNPQLENKEEVAQKVGIGAVIFTYLKNRREKDIVFKWDEMLNFEGETGPYVQYTYARGKSILRRAGESTGEADFSKLSSTEEFELIKVLGNFNEEILDGIDKLEPSIVTRYVIDVAKAFNKFYNAHNIMATEEQSVKNARLKMVEATCQVIKNALSLLSIEVVEKM</sequence>
<reference evidence="13" key="1">
    <citation type="submission" date="2022-12" db="EMBL/GenBank/DDBJ databases">
        <title>Clostridium sp. nov., isolated from industrial wastewater.</title>
        <authorList>
            <person name="Jiayan W."/>
        </authorList>
    </citation>
    <scope>NUCLEOTIDE SEQUENCE</scope>
    <source>
        <strain evidence="13">ZC22-4</strain>
    </source>
</reference>
<dbReference type="SUPFAM" id="SSF55190">
    <property type="entry name" value="Arginyl-tRNA synthetase (ArgRS), N-terminal 'additional' domain"/>
    <property type="match status" value="1"/>
</dbReference>
<dbReference type="PRINTS" id="PR01038">
    <property type="entry name" value="TRNASYNTHARG"/>
</dbReference>
<keyword evidence="2 9" id="KW-0963">Cytoplasm</keyword>
<dbReference type="NCBIfam" id="TIGR00456">
    <property type="entry name" value="argS"/>
    <property type="match status" value="1"/>
</dbReference>
<dbReference type="SUPFAM" id="SSF52374">
    <property type="entry name" value="Nucleotidylyl transferase"/>
    <property type="match status" value="1"/>
</dbReference>
<dbReference type="InterPro" id="IPR035684">
    <property type="entry name" value="ArgRS_core"/>
</dbReference>
<dbReference type="InterPro" id="IPR008909">
    <property type="entry name" value="DALR_anticod-bd"/>
</dbReference>
<gene>
    <name evidence="9 13" type="primary">argS</name>
    <name evidence="13" type="ORF">OW729_11895</name>
</gene>
<dbReference type="EC" id="6.1.1.19" evidence="9"/>
<evidence type="ECO:0000256" key="4">
    <source>
        <dbReference type="ARBA" id="ARBA00022741"/>
    </source>
</evidence>
<evidence type="ECO:0000313" key="13">
    <source>
        <dbReference type="EMBL" id="MCY6959309.1"/>
    </source>
</evidence>
<feature type="domain" description="DALR anticodon binding" evidence="11">
    <location>
        <begin position="448"/>
        <end position="563"/>
    </location>
</feature>
<protein>
    <recommendedName>
        <fullName evidence="9">Arginine--tRNA ligase</fullName>
        <ecNumber evidence="9">6.1.1.19</ecNumber>
    </recommendedName>
    <alternativeName>
        <fullName evidence="9">Arginyl-tRNA synthetase</fullName>
        <shortName evidence="9">ArgRS</shortName>
    </alternativeName>
</protein>
<evidence type="ECO:0000256" key="9">
    <source>
        <dbReference type="HAMAP-Rule" id="MF_00123"/>
    </source>
</evidence>
<dbReference type="RefSeq" id="WP_268061737.1">
    <property type="nucleotide sequence ID" value="NZ_JAPQFJ010000012.1"/>
</dbReference>